<reference evidence="3" key="1">
    <citation type="journal article" date="2013" name="Nature">
        <title>Draft genome of the wheat A-genome progenitor Triticum urartu.</title>
        <authorList>
            <person name="Ling H.Q."/>
            <person name="Zhao S."/>
            <person name="Liu D."/>
            <person name="Wang J."/>
            <person name="Sun H."/>
            <person name="Zhang C."/>
            <person name="Fan H."/>
            <person name="Li D."/>
            <person name="Dong L."/>
            <person name="Tao Y."/>
            <person name="Gao C."/>
            <person name="Wu H."/>
            <person name="Li Y."/>
            <person name="Cui Y."/>
            <person name="Guo X."/>
            <person name="Zheng S."/>
            <person name="Wang B."/>
            <person name="Yu K."/>
            <person name="Liang Q."/>
            <person name="Yang W."/>
            <person name="Lou X."/>
            <person name="Chen J."/>
            <person name="Feng M."/>
            <person name="Jian J."/>
            <person name="Zhang X."/>
            <person name="Luo G."/>
            <person name="Jiang Y."/>
            <person name="Liu J."/>
            <person name="Wang Z."/>
            <person name="Sha Y."/>
            <person name="Zhang B."/>
            <person name="Wu H."/>
            <person name="Tang D."/>
            <person name="Shen Q."/>
            <person name="Xue P."/>
            <person name="Zou S."/>
            <person name="Wang X."/>
            <person name="Liu X."/>
            <person name="Wang F."/>
            <person name="Yang Y."/>
            <person name="An X."/>
            <person name="Dong Z."/>
            <person name="Zhang K."/>
            <person name="Zhang X."/>
            <person name="Luo M.C."/>
            <person name="Dvorak J."/>
            <person name="Tong Y."/>
            <person name="Wang J."/>
            <person name="Yang H."/>
            <person name="Li Z."/>
            <person name="Wang D."/>
            <person name="Zhang A."/>
            <person name="Wang J."/>
        </authorList>
    </citation>
    <scope>NUCLEOTIDE SEQUENCE</scope>
    <source>
        <strain evidence="3">cv. G1812</strain>
    </source>
</reference>
<evidence type="ECO:0000256" key="1">
    <source>
        <dbReference type="SAM" id="Phobius"/>
    </source>
</evidence>
<proteinExistence type="predicted"/>
<name>A0A8R7QBY2_TRIUA</name>
<protein>
    <submittedName>
        <fullName evidence="2">Uncharacterized protein</fullName>
    </submittedName>
</protein>
<keyword evidence="1" id="KW-0472">Membrane</keyword>
<keyword evidence="3" id="KW-1185">Reference proteome</keyword>
<sequence length="71" mass="8344">MISSSNARTYHSVKIKGQQKLKIWLLTYTSVFPISGDFVFAHSCSYRKHSKYCRIRAAKSYILKLMFWTGY</sequence>
<keyword evidence="1" id="KW-1133">Transmembrane helix</keyword>
<dbReference type="Gramene" id="TuG1812G0500001243.01.T01">
    <property type="protein sequence ID" value="TuG1812G0500001243.01.T01"/>
    <property type="gene ID" value="TuG1812G0500001243.01"/>
</dbReference>
<dbReference type="Proteomes" id="UP000015106">
    <property type="component" value="Chromosome 5"/>
</dbReference>
<organism evidence="2 3">
    <name type="scientific">Triticum urartu</name>
    <name type="common">Red wild einkorn</name>
    <name type="synonym">Crithodium urartu</name>
    <dbReference type="NCBI Taxonomy" id="4572"/>
    <lineage>
        <taxon>Eukaryota</taxon>
        <taxon>Viridiplantae</taxon>
        <taxon>Streptophyta</taxon>
        <taxon>Embryophyta</taxon>
        <taxon>Tracheophyta</taxon>
        <taxon>Spermatophyta</taxon>
        <taxon>Magnoliopsida</taxon>
        <taxon>Liliopsida</taxon>
        <taxon>Poales</taxon>
        <taxon>Poaceae</taxon>
        <taxon>BOP clade</taxon>
        <taxon>Pooideae</taxon>
        <taxon>Triticodae</taxon>
        <taxon>Triticeae</taxon>
        <taxon>Triticinae</taxon>
        <taxon>Triticum</taxon>
    </lineage>
</organism>
<accession>A0A8R7QBY2</accession>
<evidence type="ECO:0000313" key="3">
    <source>
        <dbReference type="Proteomes" id="UP000015106"/>
    </source>
</evidence>
<keyword evidence="1" id="KW-0812">Transmembrane</keyword>
<dbReference type="AlphaFoldDB" id="A0A8R7QBY2"/>
<reference evidence="2" key="2">
    <citation type="submission" date="2018-03" db="EMBL/GenBank/DDBJ databases">
        <title>The Triticum urartu genome reveals the dynamic nature of wheat genome evolution.</title>
        <authorList>
            <person name="Ling H."/>
            <person name="Ma B."/>
            <person name="Shi X."/>
            <person name="Liu H."/>
            <person name="Dong L."/>
            <person name="Sun H."/>
            <person name="Cao Y."/>
            <person name="Gao Q."/>
            <person name="Zheng S."/>
            <person name="Li Y."/>
            <person name="Yu Y."/>
            <person name="Du H."/>
            <person name="Qi M."/>
            <person name="Li Y."/>
            <person name="Yu H."/>
            <person name="Cui Y."/>
            <person name="Wang N."/>
            <person name="Chen C."/>
            <person name="Wu H."/>
            <person name="Zhao Y."/>
            <person name="Zhang J."/>
            <person name="Li Y."/>
            <person name="Zhou W."/>
            <person name="Zhang B."/>
            <person name="Hu W."/>
            <person name="Eijk M."/>
            <person name="Tang J."/>
            <person name="Witsenboer H."/>
            <person name="Zhao S."/>
            <person name="Li Z."/>
            <person name="Zhang A."/>
            <person name="Wang D."/>
            <person name="Liang C."/>
        </authorList>
    </citation>
    <scope>NUCLEOTIDE SEQUENCE [LARGE SCALE GENOMIC DNA]</scope>
    <source>
        <strain evidence="2">cv. G1812</strain>
    </source>
</reference>
<evidence type="ECO:0000313" key="2">
    <source>
        <dbReference type="EnsemblPlants" id="TuG1812G0500001243.01.T01"/>
    </source>
</evidence>
<dbReference type="EnsemblPlants" id="TuG1812G0500001243.01.T01">
    <property type="protein sequence ID" value="TuG1812G0500001243.01.T01"/>
    <property type="gene ID" value="TuG1812G0500001243.01"/>
</dbReference>
<feature type="transmembrane region" description="Helical" evidence="1">
    <location>
        <begin position="21"/>
        <end position="41"/>
    </location>
</feature>
<reference evidence="2" key="3">
    <citation type="submission" date="2022-06" db="UniProtKB">
        <authorList>
            <consortium name="EnsemblPlants"/>
        </authorList>
    </citation>
    <scope>IDENTIFICATION</scope>
</reference>